<feature type="signal peptide" evidence="2">
    <location>
        <begin position="1"/>
        <end position="20"/>
    </location>
</feature>
<sequence>MLSSLLKFILLISFITMLVAKGIWPARELRSIDTVAEFDNSATNGSYIQGTPSEEGEKETSSRFKRCRQCPIPNEGDCCPGK</sequence>
<comment type="caution">
    <text evidence="4">The sequence shown here is derived from an EMBL/GenBank/DDBJ whole genome shotgun (WGS) entry which is preliminary data.</text>
</comment>
<dbReference type="Proteomes" id="UP000681722">
    <property type="component" value="Unassembled WGS sequence"/>
</dbReference>
<proteinExistence type="predicted"/>
<organism evidence="4 7">
    <name type="scientific">Didymodactylos carnosus</name>
    <dbReference type="NCBI Taxonomy" id="1234261"/>
    <lineage>
        <taxon>Eukaryota</taxon>
        <taxon>Metazoa</taxon>
        <taxon>Spiralia</taxon>
        <taxon>Gnathifera</taxon>
        <taxon>Rotifera</taxon>
        <taxon>Eurotatoria</taxon>
        <taxon>Bdelloidea</taxon>
        <taxon>Philodinida</taxon>
        <taxon>Philodinidae</taxon>
        <taxon>Didymodactylos</taxon>
    </lineage>
</organism>
<dbReference type="Proteomes" id="UP000677228">
    <property type="component" value="Unassembled WGS sequence"/>
</dbReference>
<feature type="compositionally biased region" description="Polar residues" evidence="1">
    <location>
        <begin position="43"/>
        <end position="52"/>
    </location>
</feature>
<protein>
    <recommendedName>
        <fullName evidence="8">Secreted protein</fullName>
    </recommendedName>
</protein>
<feature type="region of interest" description="Disordered" evidence="1">
    <location>
        <begin position="43"/>
        <end position="64"/>
    </location>
</feature>
<dbReference type="EMBL" id="CAJOBA010037174">
    <property type="protein sequence ID" value="CAF4037131.1"/>
    <property type="molecule type" value="Genomic_DNA"/>
</dbReference>
<evidence type="ECO:0000313" key="5">
    <source>
        <dbReference type="EMBL" id="CAF4037131.1"/>
    </source>
</evidence>
<dbReference type="Proteomes" id="UP000682733">
    <property type="component" value="Unassembled WGS sequence"/>
</dbReference>
<keyword evidence="2" id="KW-0732">Signal</keyword>
<evidence type="ECO:0000256" key="2">
    <source>
        <dbReference type="SAM" id="SignalP"/>
    </source>
</evidence>
<evidence type="ECO:0000313" key="6">
    <source>
        <dbReference type="EMBL" id="CAF4339987.1"/>
    </source>
</evidence>
<gene>
    <name evidence="4" type="ORF">GPM918_LOCUS35530</name>
    <name evidence="3" type="ORF">OVA965_LOCUS25292</name>
    <name evidence="6" type="ORF">SRO942_LOCUS36247</name>
    <name evidence="5" type="ORF">TMI583_LOCUS26019</name>
</gene>
<dbReference type="EMBL" id="CAJOBC010086108">
    <property type="protein sequence ID" value="CAF4339987.1"/>
    <property type="molecule type" value="Genomic_DNA"/>
</dbReference>
<dbReference type="EMBL" id="CAJNOK010015629">
    <property type="protein sequence ID" value="CAF1229185.1"/>
    <property type="molecule type" value="Genomic_DNA"/>
</dbReference>
<evidence type="ECO:0000313" key="3">
    <source>
        <dbReference type="EMBL" id="CAF1229185.1"/>
    </source>
</evidence>
<keyword evidence="7" id="KW-1185">Reference proteome</keyword>
<reference evidence="4" key="1">
    <citation type="submission" date="2021-02" db="EMBL/GenBank/DDBJ databases">
        <authorList>
            <person name="Nowell W R."/>
        </authorList>
    </citation>
    <scope>NUCLEOTIDE SEQUENCE</scope>
</reference>
<feature type="chain" id="PRO_5036228693" description="Secreted protein" evidence="2">
    <location>
        <begin position="21"/>
        <end position="82"/>
    </location>
</feature>
<dbReference type="AlphaFoldDB" id="A0A815R7E3"/>
<dbReference type="EMBL" id="CAJNOQ010020640">
    <property type="protein sequence ID" value="CAF1472902.1"/>
    <property type="molecule type" value="Genomic_DNA"/>
</dbReference>
<name>A0A815R7E3_9BILA</name>
<accession>A0A815R7E3</accession>
<evidence type="ECO:0000256" key="1">
    <source>
        <dbReference type="SAM" id="MobiDB-lite"/>
    </source>
</evidence>
<evidence type="ECO:0000313" key="4">
    <source>
        <dbReference type="EMBL" id="CAF1472902.1"/>
    </source>
</evidence>
<evidence type="ECO:0008006" key="8">
    <source>
        <dbReference type="Google" id="ProtNLM"/>
    </source>
</evidence>
<evidence type="ECO:0000313" key="7">
    <source>
        <dbReference type="Proteomes" id="UP000663829"/>
    </source>
</evidence>
<dbReference type="Proteomes" id="UP000663829">
    <property type="component" value="Unassembled WGS sequence"/>
</dbReference>